<evidence type="ECO:0000313" key="3">
    <source>
        <dbReference type="Proteomes" id="UP001139207"/>
    </source>
</evidence>
<keyword evidence="3" id="KW-1185">Reference proteome</keyword>
<evidence type="ECO:0000313" key="2">
    <source>
        <dbReference type="EMBL" id="MCJ7857216.1"/>
    </source>
</evidence>
<name>A0A9X2AXL9_9CORY</name>
<dbReference type="EMBL" id="JALIEA010000006">
    <property type="protein sequence ID" value="MCJ7857216.1"/>
    <property type="molecule type" value="Genomic_DNA"/>
</dbReference>
<evidence type="ECO:0008006" key="4">
    <source>
        <dbReference type="Google" id="ProtNLM"/>
    </source>
</evidence>
<dbReference type="Proteomes" id="UP001139207">
    <property type="component" value="Unassembled WGS sequence"/>
</dbReference>
<feature type="signal peptide" evidence="1">
    <location>
        <begin position="1"/>
        <end position="28"/>
    </location>
</feature>
<dbReference type="RefSeq" id="WP_244802965.1">
    <property type="nucleotide sequence ID" value="NZ_JALIEA010000006.1"/>
</dbReference>
<protein>
    <recommendedName>
        <fullName evidence="4">Secreted protein</fullName>
    </recommendedName>
</protein>
<keyword evidence="1" id="KW-0732">Signal</keyword>
<comment type="caution">
    <text evidence="2">The sequence shown here is derived from an EMBL/GenBank/DDBJ whole genome shotgun (WGS) entry which is preliminary data.</text>
</comment>
<proteinExistence type="predicted"/>
<gene>
    <name evidence="2" type="ORF">MUN33_00570</name>
</gene>
<evidence type="ECO:0000256" key="1">
    <source>
        <dbReference type="SAM" id="SignalP"/>
    </source>
</evidence>
<dbReference type="AlphaFoldDB" id="A0A9X2AXL9"/>
<sequence>MLPAHGRRLLLAATTVALTAGLSTGVAAADAPGSSSWVDSKRAISDIASCKYHPSLPWCRKR</sequence>
<accession>A0A9X2AXL9</accession>
<feature type="chain" id="PRO_5040729210" description="Secreted protein" evidence="1">
    <location>
        <begin position="29"/>
        <end position="62"/>
    </location>
</feature>
<organism evidence="2 3">
    <name type="scientific">Corynebacterium kalidii</name>
    <dbReference type="NCBI Taxonomy" id="2931982"/>
    <lineage>
        <taxon>Bacteria</taxon>
        <taxon>Bacillati</taxon>
        <taxon>Actinomycetota</taxon>
        <taxon>Actinomycetes</taxon>
        <taxon>Mycobacteriales</taxon>
        <taxon>Corynebacteriaceae</taxon>
        <taxon>Corynebacterium</taxon>
    </lineage>
</organism>
<reference evidence="2" key="1">
    <citation type="submission" date="2022-04" db="EMBL/GenBank/DDBJ databases">
        <title>Corynebacterium kalidii LD5P10.</title>
        <authorList>
            <person name="Sun J.Q."/>
        </authorList>
    </citation>
    <scope>NUCLEOTIDE SEQUENCE</scope>
    <source>
        <strain evidence="2">LD5P10</strain>
    </source>
</reference>